<accession>A0AAW2GXH0</accession>
<gene>
    <name evidence="2" type="ORF">PUN28_000040</name>
</gene>
<dbReference type="AlphaFoldDB" id="A0AAW2GXH0"/>
<evidence type="ECO:0000313" key="2">
    <source>
        <dbReference type="EMBL" id="KAL0131990.1"/>
    </source>
</evidence>
<proteinExistence type="predicted"/>
<reference evidence="2 3" key="1">
    <citation type="submission" date="2023-03" db="EMBL/GenBank/DDBJ databases">
        <title>High recombination rates correlate with genetic variation in Cardiocondyla obscurior ants.</title>
        <authorList>
            <person name="Errbii M."/>
        </authorList>
    </citation>
    <scope>NUCLEOTIDE SEQUENCE [LARGE SCALE GENOMIC DNA]</scope>
    <source>
        <strain evidence="2">Alpha-2009</strain>
        <tissue evidence="2">Whole body</tissue>
    </source>
</reference>
<dbReference type="EMBL" id="JADYXP020000001">
    <property type="protein sequence ID" value="KAL0131990.1"/>
    <property type="molecule type" value="Genomic_DNA"/>
</dbReference>
<protein>
    <submittedName>
        <fullName evidence="2">Uncharacterized protein</fullName>
    </submittedName>
</protein>
<keyword evidence="3" id="KW-1185">Reference proteome</keyword>
<dbReference type="Proteomes" id="UP001430953">
    <property type="component" value="Unassembled WGS sequence"/>
</dbReference>
<name>A0AAW2GXH0_9HYME</name>
<sequence>MALLSSLSRSNYIINSFWKGKTLSVKYSAILNIRNYWRACRNMCLASGRSNVSVCVAAAAGSVAASLELPLQPSCWQQYVLVLQASETVNLSLGNPAPPSPNLKARAIPPAVLSRRVLSLQALLDQGIERLARKERARDAGHTPRRNPKSMTRLGRFSPERENAREKRRKRDAEFTSEGMDLNRGKRFICQYCFAQFPGTELQDDQERQVRGYDPSTGPDWSNGRSLVARIRHLLNSLCRSRISHWQRSYVRRVVHETSTKVVSHLCSFDERCAEVYETVRRFRNNDGLFAPQSVIQRRKYKRNNINKKKKKKKKKKINIQRRSLHYFRVSFKL</sequence>
<comment type="caution">
    <text evidence="2">The sequence shown here is derived from an EMBL/GenBank/DDBJ whole genome shotgun (WGS) entry which is preliminary data.</text>
</comment>
<organism evidence="2 3">
    <name type="scientific">Cardiocondyla obscurior</name>
    <dbReference type="NCBI Taxonomy" id="286306"/>
    <lineage>
        <taxon>Eukaryota</taxon>
        <taxon>Metazoa</taxon>
        <taxon>Ecdysozoa</taxon>
        <taxon>Arthropoda</taxon>
        <taxon>Hexapoda</taxon>
        <taxon>Insecta</taxon>
        <taxon>Pterygota</taxon>
        <taxon>Neoptera</taxon>
        <taxon>Endopterygota</taxon>
        <taxon>Hymenoptera</taxon>
        <taxon>Apocrita</taxon>
        <taxon>Aculeata</taxon>
        <taxon>Formicoidea</taxon>
        <taxon>Formicidae</taxon>
        <taxon>Myrmicinae</taxon>
        <taxon>Cardiocondyla</taxon>
    </lineage>
</organism>
<evidence type="ECO:0000256" key="1">
    <source>
        <dbReference type="SAM" id="MobiDB-lite"/>
    </source>
</evidence>
<evidence type="ECO:0000313" key="3">
    <source>
        <dbReference type="Proteomes" id="UP001430953"/>
    </source>
</evidence>
<feature type="region of interest" description="Disordered" evidence="1">
    <location>
        <begin position="134"/>
        <end position="177"/>
    </location>
</feature>